<feature type="domain" description="Alpha-2-macroglobulin" evidence="2">
    <location>
        <begin position="508"/>
        <end position="598"/>
    </location>
</feature>
<dbReference type="InterPro" id="IPR040839">
    <property type="entry name" value="MG4"/>
</dbReference>
<dbReference type="Gene3D" id="2.60.40.10">
    <property type="entry name" value="Immunoglobulins"/>
    <property type="match status" value="2"/>
</dbReference>
<protein>
    <submittedName>
        <fullName evidence="3">Uncharacterized protein</fullName>
    </submittedName>
</protein>
<name>A0AAW0YS24_CHEQU</name>
<evidence type="ECO:0000259" key="2">
    <source>
        <dbReference type="SMART" id="SM01360"/>
    </source>
</evidence>
<dbReference type="InterPro" id="IPR001599">
    <property type="entry name" value="Macroglobln_a2"/>
</dbReference>
<keyword evidence="4" id="KW-1185">Reference proteome</keyword>
<reference evidence="3 4" key="1">
    <citation type="journal article" date="2024" name="BMC Genomics">
        <title>Genome assembly of redclaw crayfish (Cherax quadricarinatus) provides insights into its immune adaptation and hypoxia tolerance.</title>
        <authorList>
            <person name="Liu Z."/>
            <person name="Zheng J."/>
            <person name="Li H."/>
            <person name="Fang K."/>
            <person name="Wang S."/>
            <person name="He J."/>
            <person name="Zhou D."/>
            <person name="Weng S."/>
            <person name="Chi M."/>
            <person name="Gu Z."/>
            <person name="He J."/>
            <person name="Li F."/>
            <person name="Wang M."/>
        </authorList>
    </citation>
    <scope>NUCLEOTIDE SEQUENCE [LARGE SCALE GENOMIC DNA]</scope>
    <source>
        <strain evidence="3">ZL_2023a</strain>
    </source>
</reference>
<dbReference type="Pfam" id="PF00207">
    <property type="entry name" value="A2M"/>
    <property type="match status" value="1"/>
</dbReference>
<evidence type="ECO:0000313" key="4">
    <source>
        <dbReference type="Proteomes" id="UP001445076"/>
    </source>
</evidence>
<dbReference type="GO" id="GO:0004866">
    <property type="term" value="F:endopeptidase inhibitor activity"/>
    <property type="evidence" value="ECO:0007669"/>
    <property type="project" value="InterPro"/>
</dbReference>
<evidence type="ECO:0000313" key="3">
    <source>
        <dbReference type="EMBL" id="KAK8754668.1"/>
    </source>
</evidence>
<dbReference type="PANTHER" id="PTHR11412:SF171">
    <property type="entry name" value="PREGNANCY ZONE PROTEIN-LIKE PROTEIN"/>
    <property type="match status" value="1"/>
</dbReference>
<dbReference type="Pfam" id="PF07703">
    <property type="entry name" value="A2M_BRD"/>
    <property type="match status" value="1"/>
</dbReference>
<dbReference type="EMBL" id="JARKIK010000001">
    <property type="protein sequence ID" value="KAK8754668.1"/>
    <property type="molecule type" value="Genomic_DNA"/>
</dbReference>
<gene>
    <name evidence="3" type="ORF">OTU49_017522</name>
</gene>
<dbReference type="Pfam" id="PF17789">
    <property type="entry name" value="MG4"/>
    <property type="match status" value="1"/>
</dbReference>
<dbReference type="PANTHER" id="PTHR11412">
    <property type="entry name" value="MACROGLOBULIN / COMPLEMENT"/>
    <property type="match status" value="1"/>
</dbReference>
<dbReference type="InterPro" id="IPR050473">
    <property type="entry name" value="A2M/Complement_sys"/>
</dbReference>
<dbReference type="InterPro" id="IPR011625">
    <property type="entry name" value="A2M_N_BRD"/>
</dbReference>
<dbReference type="Gene3D" id="2.60.40.1940">
    <property type="match status" value="1"/>
</dbReference>
<dbReference type="SUPFAM" id="SSF81296">
    <property type="entry name" value="E set domains"/>
    <property type="match status" value="1"/>
</dbReference>
<proteinExistence type="predicted"/>
<feature type="domain" description="Alpha-2-macroglobulin bait region" evidence="1">
    <location>
        <begin position="183"/>
        <end position="349"/>
    </location>
</feature>
<dbReference type="SMART" id="SM01360">
    <property type="entry name" value="A2M"/>
    <property type="match status" value="1"/>
</dbReference>
<dbReference type="InterPro" id="IPR014756">
    <property type="entry name" value="Ig_E-set"/>
</dbReference>
<dbReference type="Gene3D" id="2.20.130.20">
    <property type="match status" value="1"/>
</dbReference>
<sequence>SYTFGQPVKGNLSLTVNNNQRKKCKVSVTHNVTFSGCREVKFTAQEMKVIDCNVYSLKASVIVTEEGTDVEMKREASVSITRNAVSFKTIYADEYMKPNLPYTLKVRAELPDGSVAAGVPVEVCAAGRCTNMTTAPDGLFTVVLPNYDTNRVMIMAMNCRANMYQSQFSKDLDHYYSPSNSSLLIHAPEGKLKCVSGEAQEYILPVLFSATGQTSAVFIVQVVSRGKIQHQSSQEYELSSGELPISEEHLVDPLPPPPENTIRGVVNIKVSLPPTASTKVKVLVWYTREDGEVVADTRELEVEKCLPNKVDLTWSVAKAQPGAAASLTLSSEPHSVCSLGVVDRSTELLAVNPDPISLEKLFDIANSFKIGRWHNSQINLYQYCFNKKLSEPAKTPGNIIRRYSFYSDYVDALQMFHNSGLYVFTDLTVETRPCEETVHYHHISGSFSLAGGVLGHPGPPGPSVLGRPQISHPLTPFIPESITTDTSVSQQEGSDAQTDAPRTNFPETWLWDIVVLPSSGVSSQDLTVPDTITQWVGKAVCAHPEKGVGLSQRKSIITFTPFFLDLTLPPTVKRGEILPVKMSIFNYLNQAIPVTVQVEESSEYDILEEPGQQGLGKQSSCLPAQDKVVRTVRIKPGVIGEVNITVTAFVDHQFSGTCGSGDTSITRRDALIKPIKVEAEGFLREKTWTKYICTEDVKTGDDSLEQWELQTPSHIVEGSDRAWVTAVGDLLALTL</sequence>
<evidence type="ECO:0000259" key="1">
    <source>
        <dbReference type="SMART" id="SM01359"/>
    </source>
</evidence>
<comment type="caution">
    <text evidence="3">The sequence shown here is derived from an EMBL/GenBank/DDBJ whole genome shotgun (WGS) entry which is preliminary data.</text>
</comment>
<dbReference type="SMART" id="SM01359">
    <property type="entry name" value="A2M_N_2"/>
    <property type="match status" value="1"/>
</dbReference>
<dbReference type="InterPro" id="IPR013783">
    <property type="entry name" value="Ig-like_fold"/>
</dbReference>
<dbReference type="AlphaFoldDB" id="A0AAW0YS24"/>
<dbReference type="Gene3D" id="2.60.40.1930">
    <property type="match status" value="1"/>
</dbReference>
<accession>A0AAW0YS24</accession>
<organism evidence="3 4">
    <name type="scientific">Cherax quadricarinatus</name>
    <name type="common">Australian red claw crayfish</name>
    <dbReference type="NCBI Taxonomy" id="27406"/>
    <lineage>
        <taxon>Eukaryota</taxon>
        <taxon>Metazoa</taxon>
        <taxon>Ecdysozoa</taxon>
        <taxon>Arthropoda</taxon>
        <taxon>Crustacea</taxon>
        <taxon>Multicrustacea</taxon>
        <taxon>Malacostraca</taxon>
        <taxon>Eumalacostraca</taxon>
        <taxon>Eucarida</taxon>
        <taxon>Decapoda</taxon>
        <taxon>Pleocyemata</taxon>
        <taxon>Astacidea</taxon>
        <taxon>Parastacoidea</taxon>
        <taxon>Parastacidae</taxon>
        <taxon>Cherax</taxon>
    </lineage>
</organism>
<feature type="non-terminal residue" evidence="3">
    <location>
        <position position="1"/>
    </location>
</feature>
<feature type="non-terminal residue" evidence="3">
    <location>
        <position position="735"/>
    </location>
</feature>
<dbReference type="Proteomes" id="UP001445076">
    <property type="component" value="Unassembled WGS sequence"/>
</dbReference>